<sequence>MSSPYSEVETEVGRSVPVKFYASSRCPYAQRVWIGLEEKAVDYQWVEVDLYRSNGDESCGRWLMPLEELRQRFPDFVACSPRGQLPALDHCGEQIYDSIVVLEYAHEVFAGPPLLPSSPYSRAKVRLWSKHVDLHIVPNYERLLAARDPETRNMTREDLLHGLAQFEAAMAPLAKGPFFLGGDFCMADLVLAPWWQRMCTVLRAYRKFDPSAFSRLQVWFEAVEARPCFAKTAMDPEKLIEEFSFCADPDVEEGVRFRRGLRHGRTRASTDRGSHARSSLGTMSETSSQL</sequence>
<organism evidence="1 2">
    <name type="scientific">Durusdinium trenchii</name>
    <dbReference type="NCBI Taxonomy" id="1381693"/>
    <lineage>
        <taxon>Eukaryota</taxon>
        <taxon>Sar</taxon>
        <taxon>Alveolata</taxon>
        <taxon>Dinophyceae</taxon>
        <taxon>Suessiales</taxon>
        <taxon>Symbiodiniaceae</taxon>
        <taxon>Durusdinium</taxon>
    </lineage>
</organism>
<name>A0ABP0JCV3_9DINO</name>
<evidence type="ECO:0000313" key="1">
    <source>
        <dbReference type="EMBL" id="CAK9012225.1"/>
    </source>
</evidence>
<dbReference type="InterPro" id="IPR040079">
    <property type="entry name" value="Glutathione_S-Trfase"/>
</dbReference>
<dbReference type="Pfam" id="PF13409">
    <property type="entry name" value="GST_N_2"/>
    <property type="match status" value="1"/>
</dbReference>
<dbReference type="SUPFAM" id="SSF52833">
    <property type="entry name" value="Thioredoxin-like"/>
    <property type="match status" value="1"/>
</dbReference>
<dbReference type="SFLD" id="SFLDG00358">
    <property type="entry name" value="Main_(cytGST)"/>
    <property type="match status" value="1"/>
</dbReference>
<dbReference type="Proteomes" id="UP001642464">
    <property type="component" value="Unassembled WGS sequence"/>
</dbReference>
<dbReference type="Gene3D" id="1.20.1050.10">
    <property type="match status" value="1"/>
</dbReference>
<dbReference type="InterPro" id="IPR036282">
    <property type="entry name" value="Glutathione-S-Trfase_C_sf"/>
</dbReference>
<protein>
    <submittedName>
        <fullName evidence="1">Glutathione S-transferase L3 (AtGSTL3) (GST class-lambda member 3)</fullName>
    </submittedName>
</protein>
<dbReference type="EMBL" id="CAXAMM010006769">
    <property type="protein sequence ID" value="CAK9012225.1"/>
    <property type="molecule type" value="Genomic_DNA"/>
</dbReference>
<dbReference type="Pfam" id="PF13410">
    <property type="entry name" value="GST_C_2"/>
    <property type="match status" value="1"/>
</dbReference>
<dbReference type="SFLD" id="SFLDS00019">
    <property type="entry name" value="Glutathione_Transferase_(cytos"/>
    <property type="match status" value="1"/>
</dbReference>
<dbReference type="PROSITE" id="PS50404">
    <property type="entry name" value="GST_NTER"/>
    <property type="match status" value="1"/>
</dbReference>
<dbReference type="InterPro" id="IPR036249">
    <property type="entry name" value="Thioredoxin-like_sf"/>
</dbReference>
<dbReference type="InterPro" id="IPR010987">
    <property type="entry name" value="Glutathione-S-Trfase_C-like"/>
</dbReference>
<dbReference type="CDD" id="cd00299">
    <property type="entry name" value="GST_C_family"/>
    <property type="match status" value="1"/>
</dbReference>
<dbReference type="PRINTS" id="PR01625">
    <property type="entry name" value="GSTRNSFRASEO"/>
</dbReference>
<keyword evidence="2" id="KW-1185">Reference proteome</keyword>
<dbReference type="PANTHER" id="PTHR43968">
    <property type="match status" value="1"/>
</dbReference>
<reference evidence="1 2" key="1">
    <citation type="submission" date="2024-02" db="EMBL/GenBank/DDBJ databases">
        <authorList>
            <person name="Chen Y."/>
            <person name="Shah S."/>
            <person name="Dougan E. K."/>
            <person name="Thang M."/>
            <person name="Chan C."/>
        </authorList>
    </citation>
    <scope>NUCLEOTIDE SEQUENCE [LARGE SCALE GENOMIC DNA]</scope>
</reference>
<dbReference type="PROSITE" id="PS50405">
    <property type="entry name" value="GST_CTER"/>
    <property type="match status" value="1"/>
</dbReference>
<dbReference type="CDD" id="cd00570">
    <property type="entry name" value="GST_N_family"/>
    <property type="match status" value="1"/>
</dbReference>
<dbReference type="InterPro" id="IPR050983">
    <property type="entry name" value="GST_Omega/HSP26"/>
</dbReference>
<evidence type="ECO:0000313" key="2">
    <source>
        <dbReference type="Proteomes" id="UP001642464"/>
    </source>
</evidence>
<gene>
    <name evidence="1" type="ORF">SCF082_LOCUS11429</name>
</gene>
<dbReference type="Gene3D" id="3.40.30.10">
    <property type="entry name" value="Glutaredoxin"/>
    <property type="match status" value="1"/>
</dbReference>
<accession>A0ABP0JCV3</accession>
<dbReference type="SUPFAM" id="SSF47616">
    <property type="entry name" value="GST C-terminal domain-like"/>
    <property type="match status" value="1"/>
</dbReference>
<dbReference type="InterPro" id="IPR005442">
    <property type="entry name" value="GST_omega"/>
</dbReference>
<comment type="caution">
    <text evidence="1">The sequence shown here is derived from an EMBL/GenBank/DDBJ whole genome shotgun (WGS) entry which is preliminary data.</text>
</comment>
<proteinExistence type="predicted"/>
<dbReference type="PANTHER" id="PTHR43968:SF6">
    <property type="entry name" value="GLUTATHIONE S-TRANSFERASE OMEGA"/>
    <property type="match status" value="1"/>
</dbReference>
<dbReference type="InterPro" id="IPR004045">
    <property type="entry name" value="Glutathione_S-Trfase_N"/>
</dbReference>